<comment type="caution">
    <text evidence="2">The sequence shown here is derived from an EMBL/GenBank/DDBJ whole genome shotgun (WGS) entry which is preliminary data.</text>
</comment>
<keyword evidence="2" id="KW-0378">Hydrolase</keyword>
<dbReference type="PANTHER" id="PTHR43689:SF8">
    <property type="entry name" value="ALPHA_BETA-HYDROLASES SUPERFAMILY PROTEIN"/>
    <property type="match status" value="1"/>
</dbReference>
<dbReference type="SUPFAM" id="SSF53474">
    <property type="entry name" value="alpha/beta-Hydrolases"/>
    <property type="match status" value="1"/>
</dbReference>
<evidence type="ECO:0000313" key="2">
    <source>
        <dbReference type="EMBL" id="MDX8050946.1"/>
    </source>
</evidence>
<dbReference type="EMBL" id="JAXAVV010000007">
    <property type="protein sequence ID" value="MDX8050946.1"/>
    <property type="molecule type" value="Genomic_DNA"/>
</dbReference>
<gene>
    <name evidence="2" type="ORF">SK571_16275</name>
</gene>
<dbReference type="InterPro" id="IPR000073">
    <property type="entry name" value="AB_hydrolase_1"/>
</dbReference>
<reference evidence="2 3" key="1">
    <citation type="submission" date="2023-11" db="EMBL/GenBank/DDBJ databases">
        <title>Lentzea sokolovensis, sp. nov., Lentzea kristufkii, sp. nov., and Lentzea miocenensis, sp. nov., rare actinobacteria from Sokolov Coal Basin, Miocene lacustrine sediment, Czech Republic.</title>
        <authorList>
            <person name="Lara A."/>
            <person name="Kotroba L."/>
            <person name="Nouioui I."/>
            <person name="Neumann-Schaal M."/>
            <person name="Mast Y."/>
            <person name="Chronakova A."/>
        </authorList>
    </citation>
    <scope>NUCLEOTIDE SEQUENCE [LARGE SCALE GENOMIC DNA]</scope>
    <source>
        <strain evidence="2 3">BCCO 10_0798</strain>
    </source>
</reference>
<name>A0ABU4TRN6_9PSEU</name>
<dbReference type="Proteomes" id="UP001271792">
    <property type="component" value="Unassembled WGS sequence"/>
</dbReference>
<dbReference type="Gene3D" id="3.40.50.1820">
    <property type="entry name" value="alpha/beta hydrolase"/>
    <property type="match status" value="1"/>
</dbReference>
<accession>A0ABU4TRN6</accession>
<reference evidence="2 3" key="2">
    <citation type="submission" date="2023-11" db="EMBL/GenBank/DDBJ databases">
        <authorList>
            <person name="Lara A.C."/>
            <person name="Chronakova A."/>
        </authorList>
    </citation>
    <scope>NUCLEOTIDE SEQUENCE [LARGE SCALE GENOMIC DNA]</scope>
    <source>
        <strain evidence="2 3">BCCO 10_0798</strain>
    </source>
</reference>
<evidence type="ECO:0000259" key="1">
    <source>
        <dbReference type="Pfam" id="PF12697"/>
    </source>
</evidence>
<keyword evidence="3" id="KW-1185">Reference proteome</keyword>
<dbReference type="InterPro" id="IPR029058">
    <property type="entry name" value="AB_hydrolase_fold"/>
</dbReference>
<dbReference type="Pfam" id="PF12697">
    <property type="entry name" value="Abhydrolase_6"/>
    <property type="match status" value="1"/>
</dbReference>
<organism evidence="2 3">
    <name type="scientific">Lentzea kristufekii</name>
    <dbReference type="NCBI Taxonomy" id="3095430"/>
    <lineage>
        <taxon>Bacteria</taxon>
        <taxon>Bacillati</taxon>
        <taxon>Actinomycetota</taxon>
        <taxon>Actinomycetes</taxon>
        <taxon>Pseudonocardiales</taxon>
        <taxon>Pseudonocardiaceae</taxon>
        <taxon>Lentzea</taxon>
    </lineage>
</organism>
<protein>
    <submittedName>
        <fullName evidence="2">Alpha/beta fold hydrolase</fullName>
    </submittedName>
</protein>
<evidence type="ECO:0000313" key="3">
    <source>
        <dbReference type="Proteomes" id="UP001271792"/>
    </source>
</evidence>
<dbReference type="PANTHER" id="PTHR43689">
    <property type="entry name" value="HYDROLASE"/>
    <property type="match status" value="1"/>
</dbReference>
<feature type="domain" description="AB hydrolase-1" evidence="1">
    <location>
        <begin position="17"/>
        <end position="82"/>
    </location>
</feature>
<sequence length="90" mass="9321">MPSPDVRALIGYAGPSMSDPSLLGRLADVKIPVHVLWGESDRIVDPAYGKACAAAIPSATFTLLPRTGHLPQVETPEELLAAVASVLSGS</sequence>
<dbReference type="GO" id="GO:0016787">
    <property type="term" value="F:hydrolase activity"/>
    <property type="evidence" value="ECO:0007669"/>
    <property type="project" value="UniProtKB-KW"/>
</dbReference>
<proteinExistence type="predicted"/>